<dbReference type="RefSeq" id="WP_138926915.1">
    <property type="nucleotide sequence ID" value="NZ_CP034412.1"/>
</dbReference>
<accession>A0A5B7WWP7</accession>
<dbReference type="Gene3D" id="1.20.140.10">
    <property type="entry name" value="Butyryl-CoA Dehydrogenase, subunit A, domain 3"/>
    <property type="match status" value="1"/>
</dbReference>
<comment type="cofactor">
    <cofactor evidence="1 6">
        <name>FAD</name>
        <dbReference type="ChEBI" id="CHEBI:57692"/>
    </cofactor>
</comment>
<dbReference type="CDD" id="cd00567">
    <property type="entry name" value="ACAD"/>
    <property type="match status" value="1"/>
</dbReference>
<dbReference type="Pfam" id="PF02770">
    <property type="entry name" value="Acyl-CoA_dh_M"/>
    <property type="match status" value="1"/>
</dbReference>
<dbReference type="Gene3D" id="2.40.110.10">
    <property type="entry name" value="Butyryl-CoA Dehydrogenase, subunit A, domain 2"/>
    <property type="match status" value="1"/>
</dbReference>
<dbReference type="InterPro" id="IPR046373">
    <property type="entry name" value="Acyl-CoA_Oxase/DH_mid-dom_sf"/>
</dbReference>
<evidence type="ECO:0000259" key="8">
    <source>
        <dbReference type="Pfam" id="PF02770"/>
    </source>
</evidence>
<dbReference type="InterPro" id="IPR037069">
    <property type="entry name" value="AcylCoA_DH/ox_N_sf"/>
</dbReference>
<dbReference type="KEGG" id="gcr:GcLGCM259_2620"/>
<dbReference type="SUPFAM" id="SSF47203">
    <property type="entry name" value="Acyl-CoA dehydrogenase C-terminal domain-like"/>
    <property type="match status" value="1"/>
</dbReference>
<dbReference type="AlphaFoldDB" id="A0A5B7WWP7"/>
<dbReference type="GO" id="GO:0003995">
    <property type="term" value="F:acyl-CoA dehydrogenase activity"/>
    <property type="evidence" value="ECO:0007669"/>
    <property type="project" value="TreeGrafter"/>
</dbReference>
<evidence type="ECO:0000256" key="3">
    <source>
        <dbReference type="ARBA" id="ARBA00022630"/>
    </source>
</evidence>
<reference evidence="10 11" key="1">
    <citation type="submission" date="2018-12" db="EMBL/GenBank/DDBJ databases">
        <title>Complete Genome Sequence of Glutamicibacter creatinolyticus strain LGCM259,isolated from an abscess of a 12-year-old mare in Italy.</title>
        <authorList>
            <person name="Santos R.G."/>
            <person name="Silva A.L."/>
            <person name="Seyffert N."/>
            <person name="Castro T.L.P."/>
            <person name="Attili A.R."/>
            <person name="Rifici C."/>
            <person name="Mazzullo G."/>
            <person name="Brenig B."/>
            <person name="Venanzi F."/>
            <person name="Azevedo V."/>
        </authorList>
    </citation>
    <scope>NUCLEOTIDE SEQUENCE [LARGE SCALE GENOMIC DNA]</scope>
    <source>
        <strain evidence="10 11">LGCM 259</strain>
    </source>
</reference>
<dbReference type="EMBL" id="CP034412">
    <property type="protein sequence ID" value="QCY48327.1"/>
    <property type="molecule type" value="Genomic_DNA"/>
</dbReference>
<evidence type="ECO:0000259" key="7">
    <source>
        <dbReference type="Pfam" id="PF00441"/>
    </source>
</evidence>
<dbReference type="InterPro" id="IPR013786">
    <property type="entry name" value="AcylCoA_DH/ox_N"/>
</dbReference>
<evidence type="ECO:0000256" key="4">
    <source>
        <dbReference type="ARBA" id="ARBA00022827"/>
    </source>
</evidence>
<keyword evidence="4 6" id="KW-0274">FAD</keyword>
<dbReference type="InterPro" id="IPR009075">
    <property type="entry name" value="AcylCo_DH/oxidase_C"/>
</dbReference>
<dbReference type="PANTHER" id="PTHR48083:SF2">
    <property type="entry name" value="MEDIUM-CHAIN SPECIFIC ACYL-COA DEHYDROGENASE, MITOCHONDRIAL"/>
    <property type="match status" value="1"/>
</dbReference>
<dbReference type="PANTHER" id="PTHR48083">
    <property type="entry name" value="MEDIUM-CHAIN SPECIFIC ACYL-COA DEHYDROGENASE, MITOCHONDRIAL-RELATED"/>
    <property type="match status" value="1"/>
</dbReference>
<keyword evidence="5 6" id="KW-0560">Oxidoreductase</keyword>
<dbReference type="SUPFAM" id="SSF56645">
    <property type="entry name" value="Acyl-CoA dehydrogenase NM domain-like"/>
    <property type="match status" value="1"/>
</dbReference>
<evidence type="ECO:0000313" key="10">
    <source>
        <dbReference type="EMBL" id="QCY48327.1"/>
    </source>
</evidence>
<feature type="domain" description="Acyl-CoA oxidase/dehydrogenase middle" evidence="8">
    <location>
        <begin position="136"/>
        <end position="217"/>
    </location>
</feature>
<evidence type="ECO:0000259" key="9">
    <source>
        <dbReference type="Pfam" id="PF02771"/>
    </source>
</evidence>
<dbReference type="InterPro" id="IPR006091">
    <property type="entry name" value="Acyl-CoA_Oxase/DH_mid-dom"/>
</dbReference>
<feature type="domain" description="Acyl-CoA dehydrogenase/oxidase N-terminal" evidence="9">
    <location>
        <begin position="17"/>
        <end position="131"/>
    </location>
</feature>
<dbReference type="GO" id="GO:0005737">
    <property type="term" value="C:cytoplasm"/>
    <property type="evidence" value="ECO:0007669"/>
    <property type="project" value="TreeGrafter"/>
</dbReference>
<sequence>MTFSLRPSYRGNPALAELVASLRDYLNGELADYEAELGINHESVLQRSMLQPVWRRSGELGFYGIHLPAEYGGRGLSYVELAALKEEVAASRRVLATSVLGDMGGPLRVGAIFQIATEQQREKYLLPVVAGQRACCFSMTETDAGSDVKAMSTTATEVAGGYRISGHKVFSTGGPFADFSVLIARMAGTENVYSAFLVDLDAPGVRVLPGQTPLSGQHMEADIVLQDAFVPQENLLGAEGEGLKVGLGRVVVNRLLHCPTALGAARTALEMALDFAATRMIDGEPLIRKQAIGHELARMATDFQAARALTYQSLEALDRGEVPAIDSFMCKYLVAENSFRIADASLQIHGKAGMVQGSPIDQIWRSLRMFRMLTGSSEIQLNGIARQLAKQAGQKNLEVAK</sequence>
<name>A0A5B7WWP7_9MICC</name>
<dbReference type="InterPro" id="IPR009100">
    <property type="entry name" value="AcylCoA_DH/oxidase_NM_dom_sf"/>
</dbReference>
<dbReference type="GO" id="GO:0050660">
    <property type="term" value="F:flavin adenine dinucleotide binding"/>
    <property type="evidence" value="ECO:0007669"/>
    <property type="project" value="InterPro"/>
</dbReference>
<keyword evidence="11" id="KW-1185">Reference proteome</keyword>
<dbReference type="Pfam" id="PF00441">
    <property type="entry name" value="Acyl-CoA_dh_1"/>
    <property type="match status" value="1"/>
</dbReference>
<evidence type="ECO:0000256" key="6">
    <source>
        <dbReference type="RuleBase" id="RU362125"/>
    </source>
</evidence>
<dbReference type="Pfam" id="PF02771">
    <property type="entry name" value="Acyl-CoA_dh_N"/>
    <property type="match status" value="1"/>
</dbReference>
<evidence type="ECO:0000313" key="11">
    <source>
        <dbReference type="Proteomes" id="UP000307000"/>
    </source>
</evidence>
<feature type="domain" description="Acyl-CoA dehydrogenase/oxidase C-terminal" evidence="7">
    <location>
        <begin position="240"/>
        <end position="388"/>
    </location>
</feature>
<organism evidence="10 11">
    <name type="scientific">Glutamicibacter creatinolyticus</name>
    <dbReference type="NCBI Taxonomy" id="162496"/>
    <lineage>
        <taxon>Bacteria</taxon>
        <taxon>Bacillati</taxon>
        <taxon>Actinomycetota</taxon>
        <taxon>Actinomycetes</taxon>
        <taxon>Micrococcales</taxon>
        <taxon>Micrococcaceae</taxon>
        <taxon>Glutamicibacter</taxon>
    </lineage>
</organism>
<comment type="similarity">
    <text evidence="2 6">Belongs to the acyl-CoA dehydrogenase family.</text>
</comment>
<evidence type="ECO:0000256" key="1">
    <source>
        <dbReference type="ARBA" id="ARBA00001974"/>
    </source>
</evidence>
<evidence type="ECO:0000256" key="5">
    <source>
        <dbReference type="ARBA" id="ARBA00023002"/>
    </source>
</evidence>
<dbReference type="InterPro" id="IPR050741">
    <property type="entry name" value="Acyl-CoA_dehydrogenase"/>
</dbReference>
<gene>
    <name evidence="10" type="ORF">GcLGCM259_2620</name>
</gene>
<dbReference type="InterPro" id="IPR036250">
    <property type="entry name" value="AcylCo_DH-like_C"/>
</dbReference>
<dbReference type="GO" id="GO:0033539">
    <property type="term" value="P:fatty acid beta-oxidation using acyl-CoA dehydrogenase"/>
    <property type="evidence" value="ECO:0007669"/>
    <property type="project" value="TreeGrafter"/>
</dbReference>
<evidence type="ECO:0000256" key="2">
    <source>
        <dbReference type="ARBA" id="ARBA00009347"/>
    </source>
</evidence>
<keyword evidence="3 6" id="KW-0285">Flavoprotein</keyword>
<proteinExistence type="inferred from homology"/>
<dbReference type="Proteomes" id="UP000307000">
    <property type="component" value="Chromosome"/>
</dbReference>
<protein>
    <submittedName>
        <fullName evidence="10">Acyl-CoA dehydrogenase</fullName>
    </submittedName>
</protein>
<dbReference type="Gene3D" id="1.10.540.10">
    <property type="entry name" value="Acyl-CoA dehydrogenase/oxidase, N-terminal domain"/>
    <property type="match status" value="1"/>
</dbReference>